<sequence>MDTAVNSVRIIPAVAVPEGAGVTVYRTIGSPVLRDYDPFLLLDHISSDKPEDYKAGFPSHPHRGFTTFTYMIDGHMEHQDNMGNSGDLGPGSAQWMKAASGIIHSEMPKQKNGLMRGFQLWINLPAAHKMDHPEYQEYPAEAFPVVKMQDYTVKVLIGRFADTSAPITDELTGVSYYDVQVQPGKYFQHRLPAGNNSFLYVFEGDGQLGEQRVPLHSWVPLGADEGSFDFVAGKKGARLLVVSGKPIGEPVARYGPFVMNTREQIDQAMQDFQSNNFVRDRAWIKRNQ</sequence>
<feature type="binding site" evidence="2">
    <location>
        <position position="106"/>
    </location>
    <ligand>
        <name>Fe cation</name>
        <dbReference type="ChEBI" id="CHEBI:24875"/>
    </ligand>
</feature>
<evidence type="ECO:0000256" key="2">
    <source>
        <dbReference type="PIRSR" id="PIRSR006232-1"/>
    </source>
</evidence>
<dbReference type="InterPro" id="IPR003829">
    <property type="entry name" value="Pirin_N_dom"/>
</dbReference>
<dbReference type="InterPro" id="IPR014710">
    <property type="entry name" value="RmlC-like_jellyroll"/>
</dbReference>
<dbReference type="Gene3D" id="2.60.120.10">
    <property type="entry name" value="Jelly Rolls"/>
    <property type="match status" value="2"/>
</dbReference>
<dbReference type="PANTHER" id="PTHR13903:SF8">
    <property type="entry name" value="PIRIN"/>
    <property type="match status" value="1"/>
</dbReference>
<keyword evidence="2" id="KW-0479">Metal-binding</keyword>
<keyword evidence="2" id="KW-0408">Iron</keyword>
<evidence type="ECO:0000259" key="5">
    <source>
        <dbReference type="Pfam" id="PF05726"/>
    </source>
</evidence>
<dbReference type="Proteomes" id="UP000198814">
    <property type="component" value="Unassembled WGS sequence"/>
</dbReference>
<feature type="binding site" evidence="2">
    <location>
        <position position="62"/>
    </location>
    <ligand>
        <name>Fe cation</name>
        <dbReference type="ChEBI" id="CHEBI:24875"/>
    </ligand>
</feature>
<dbReference type="EMBL" id="FODO01000016">
    <property type="protein sequence ID" value="SEO73098.1"/>
    <property type="molecule type" value="Genomic_DNA"/>
</dbReference>
<dbReference type="OrthoDB" id="321327at2"/>
<proteinExistence type="inferred from homology"/>
<dbReference type="Pfam" id="PF05726">
    <property type="entry name" value="Pirin_C"/>
    <property type="match status" value="1"/>
</dbReference>
<dbReference type="GO" id="GO:0046872">
    <property type="term" value="F:metal ion binding"/>
    <property type="evidence" value="ECO:0007669"/>
    <property type="project" value="UniProtKB-KW"/>
</dbReference>
<dbReference type="SUPFAM" id="SSF51182">
    <property type="entry name" value="RmlC-like cupins"/>
    <property type="match status" value="1"/>
</dbReference>
<evidence type="ECO:0000259" key="4">
    <source>
        <dbReference type="Pfam" id="PF02678"/>
    </source>
</evidence>
<feature type="binding site" evidence="2">
    <location>
        <position position="104"/>
    </location>
    <ligand>
        <name>Fe cation</name>
        <dbReference type="ChEBI" id="CHEBI:24875"/>
    </ligand>
</feature>
<dbReference type="CDD" id="cd02909">
    <property type="entry name" value="cupin_pirin_N"/>
    <property type="match status" value="1"/>
</dbReference>
<dbReference type="PANTHER" id="PTHR13903">
    <property type="entry name" value="PIRIN-RELATED"/>
    <property type="match status" value="1"/>
</dbReference>
<name>A0A1H8S447_9PROT</name>
<accession>A0A1H8S447</accession>
<dbReference type="InterPro" id="IPR008778">
    <property type="entry name" value="Pirin_C_dom"/>
</dbReference>
<organism evidence="6 7">
    <name type="scientific">Nitrosomonas oligotropha</name>
    <dbReference type="NCBI Taxonomy" id="42354"/>
    <lineage>
        <taxon>Bacteria</taxon>
        <taxon>Pseudomonadati</taxon>
        <taxon>Pseudomonadota</taxon>
        <taxon>Betaproteobacteria</taxon>
        <taxon>Nitrosomonadales</taxon>
        <taxon>Nitrosomonadaceae</taxon>
        <taxon>Nitrosomonas</taxon>
    </lineage>
</organism>
<comment type="cofactor">
    <cofactor evidence="2">
        <name>Fe cation</name>
        <dbReference type="ChEBI" id="CHEBI:24875"/>
    </cofactor>
    <text evidence="2">Binds 1 Fe cation per subunit.</text>
</comment>
<evidence type="ECO:0008006" key="8">
    <source>
        <dbReference type="Google" id="ProtNLM"/>
    </source>
</evidence>
<dbReference type="InterPro" id="IPR012093">
    <property type="entry name" value="Pirin"/>
</dbReference>
<reference evidence="7" key="1">
    <citation type="submission" date="2016-10" db="EMBL/GenBank/DDBJ databases">
        <authorList>
            <person name="Varghese N."/>
            <person name="Submissions S."/>
        </authorList>
    </citation>
    <scope>NUCLEOTIDE SEQUENCE [LARGE SCALE GENOMIC DNA]</scope>
    <source>
        <strain evidence="7">Nm76</strain>
    </source>
</reference>
<gene>
    <name evidence="6" type="ORF">SAMN05216333_11664</name>
</gene>
<evidence type="ECO:0000313" key="6">
    <source>
        <dbReference type="EMBL" id="SEO73098.1"/>
    </source>
</evidence>
<dbReference type="PIRSF" id="PIRSF006232">
    <property type="entry name" value="Pirin"/>
    <property type="match status" value="1"/>
</dbReference>
<dbReference type="Pfam" id="PF02678">
    <property type="entry name" value="Pirin"/>
    <property type="match status" value="1"/>
</dbReference>
<protein>
    <recommendedName>
        <fullName evidence="8">Pirin family protein</fullName>
    </recommendedName>
</protein>
<evidence type="ECO:0000256" key="3">
    <source>
        <dbReference type="RuleBase" id="RU003457"/>
    </source>
</evidence>
<dbReference type="AlphaFoldDB" id="A0A1H8S447"/>
<evidence type="ECO:0000256" key="1">
    <source>
        <dbReference type="ARBA" id="ARBA00008416"/>
    </source>
</evidence>
<dbReference type="InterPro" id="IPR011051">
    <property type="entry name" value="RmlC_Cupin_sf"/>
</dbReference>
<dbReference type="STRING" id="42354.SAMN05216333_11664"/>
<feature type="domain" description="Pirin N-terminal" evidence="4">
    <location>
        <begin position="22"/>
        <end position="122"/>
    </location>
</feature>
<feature type="domain" description="Pirin C-terminal" evidence="5">
    <location>
        <begin position="176"/>
        <end position="277"/>
    </location>
</feature>
<comment type="similarity">
    <text evidence="1 3">Belongs to the pirin family.</text>
</comment>
<dbReference type="CDD" id="cd02247">
    <property type="entry name" value="cupin_pirin_C"/>
    <property type="match status" value="1"/>
</dbReference>
<evidence type="ECO:0000313" key="7">
    <source>
        <dbReference type="Proteomes" id="UP000198814"/>
    </source>
</evidence>
<keyword evidence="7" id="KW-1185">Reference proteome</keyword>
<dbReference type="RefSeq" id="WP_090319798.1">
    <property type="nucleotide sequence ID" value="NZ_FNOE01000015.1"/>
</dbReference>
<feature type="binding site" evidence="2">
    <location>
        <position position="60"/>
    </location>
    <ligand>
        <name>Fe cation</name>
        <dbReference type="ChEBI" id="CHEBI:24875"/>
    </ligand>
</feature>